<feature type="transmembrane region" description="Helical" evidence="1">
    <location>
        <begin position="90"/>
        <end position="111"/>
    </location>
</feature>
<keyword evidence="1" id="KW-0472">Membrane</keyword>
<gene>
    <name evidence="3" type="ORF">WAK64_14100</name>
</gene>
<name>A0ABU8HG98_9BACI</name>
<dbReference type="InterPro" id="IPR003675">
    <property type="entry name" value="Rce1/LyrA-like_dom"/>
</dbReference>
<organism evidence="3 4">
    <name type="scientific">Bacillus spongiae</name>
    <dbReference type="NCBI Taxonomy" id="2683610"/>
    <lineage>
        <taxon>Bacteria</taxon>
        <taxon>Bacillati</taxon>
        <taxon>Bacillota</taxon>
        <taxon>Bacilli</taxon>
        <taxon>Bacillales</taxon>
        <taxon>Bacillaceae</taxon>
        <taxon>Bacillus</taxon>
    </lineage>
</organism>
<keyword evidence="4" id="KW-1185">Reference proteome</keyword>
<comment type="caution">
    <text evidence="3">The sequence shown here is derived from an EMBL/GenBank/DDBJ whole genome shotgun (WGS) entry which is preliminary data.</text>
</comment>
<keyword evidence="1" id="KW-1133">Transmembrane helix</keyword>
<feature type="transmembrane region" description="Helical" evidence="1">
    <location>
        <begin position="211"/>
        <end position="231"/>
    </location>
</feature>
<dbReference type="PANTHER" id="PTHR36435:SF1">
    <property type="entry name" value="CAAX AMINO TERMINAL PROTEASE FAMILY PROTEIN"/>
    <property type="match status" value="1"/>
</dbReference>
<evidence type="ECO:0000313" key="3">
    <source>
        <dbReference type="EMBL" id="MEI5908187.1"/>
    </source>
</evidence>
<protein>
    <submittedName>
        <fullName evidence="3">Type II CAAX endopeptidase family protein</fullName>
    </submittedName>
</protein>
<reference evidence="3 4" key="1">
    <citation type="journal article" date="2018" name="J. Microbiol.">
        <title>Bacillus spongiae sp. nov., isolated from sponge of Jeju Island.</title>
        <authorList>
            <person name="Lee G.E."/>
            <person name="Im W.T."/>
            <person name="Park J.S."/>
        </authorList>
    </citation>
    <scope>NUCLEOTIDE SEQUENCE [LARGE SCALE GENOMIC DNA]</scope>
    <source>
        <strain evidence="3 4">135PIL107-10</strain>
    </source>
</reference>
<dbReference type="InterPro" id="IPR052710">
    <property type="entry name" value="CAAX_protease"/>
</dbReference>
<evidence type="ECO:0000313" key="4">
    <source>
        <dbReference type="Proteomes" id="UP001312865"/>
    </source>
</evidence>
<feature type="transmembrane region" description="Helical" evidence="1">
    <location>
        <begin position="47"/>
        <end position="70"/>
    </location>
</feature>
<dbReference type="EMBL" id="JBBAXC010000011">
    <property type="protein sequence ID" value="MEI5908187.1"/>
    <property type="molecule type" value="Genomic_DNA"/>
</dbReference>
<evidence type="ECO:0000256" key="1">
    <source>
        <dbReference type="SAM" id="Phobius"/>
    </source>
</evidence>
<sequence>MMEKNVFNSMERTYKELCLLLLLTLVIVPIGVELLLNELFQLVFSNHLYSGTLTGFVMAIIFTLGVYFIALRPQHLKWKVVGFRSFSKSYWIWIIVWMIVLLVTSILIVILMDFLQVGVENRKTESLKVNITWFTFSIGFISAAIISPLYEEIFYRGFLYKWFRMKWGVGAGLFFSSFIFMLVHIPTYNTLPVNLISGLIFAWTYEKSGSILPAIIIHGAFNGIAVILTTLV</sequence>
<feature type="transmembrane region" description="Helical" evidence="1">
    <location>
        <begin position="171"/>
        <end position="191"/>
    </location>
</feature>
<feature type="transmembrane region" description="Helical" evidence="1">
    <location>
        <begin position="131"/>
        <end position="150"/>
    </location>
</feature>
<evidence type="ECO:0000259" key="2">
    <source>
        <dbReference type="Pfam" id="PF02517"/>
    </source>
</evidence>
<dbReference type="Pfam" id="PF02517">
    <property type="entry name" value="Rce1-like"/>
    <property type="match status" value="1"/>
</dbReference>
<dbReference type="Proteomes" id="UP001312865">
    <property type="component" value="Unassembled WGS sequence"/>
</dbReference>
<feature type="domain" description="CAAX prenyl protease 2/Lysostaphin resistance protein A-like" evidence="2">
    <location>
        <begin position="137"/>
        <end position="223"/>
    </location>
</feature>
<dbReference type="RefSeq" id="WP_336587625.1">
    <property type="nucleotide sequence ID" value="NZ_JBBAXC010000011.1"/>
</dbReference>
<dbReference type="PANTHER" id="PTHR36435">
    <property type="entry name" value="SLR1288 PROTEIN"/>
    <property type="match status" value="1"/>
</dbReference>
<accession>A0ABU8HG98</accession>
<keyword evidence="1" id="KW-0812">Transmembrane</keyword>
<proteinExistence type="predicted"/>